<dbReference type="Proteomes" id="UP001631993">
    <property type="component" value="Unassembled WGS sequence"/>
</dbReference>
<sequence>MFFTSRAHVIGSVISENVTDETLAAAKAGDRDAAASVLMTLEAQFRNLAQRIATQAIGDDKVGLRAAYVEDFMQDAQLAAFECLMKCQDETLDGFRAYAYDTASHTLAAAARDMKNGTNDDPDGKKLFGILMVHFREADARHTLTTQDYMTLAESAAQDLKFLSAFRGGAYGGRRGSLSADRAHAARLAYQGQTLLSEPVSISTAGVNSPNVSTTLGDTLAGLVSVPDMADDTQAGYRPIQWTQAVRTLEALIRVPRDARIRDRVFIALDRFRAGTVTEEDLQFFESMRCRSEAFGTAVAMLRGLHTQRQEGQDASTADAQTDAALGRGSVALNAQRAVLDRATDDAVKRALVRRVLSTMSQRQAYILAASFGFMGKFKDDAAVARAMKAAGIADIPADRVRKDRDKARATFTKRWADLVAKSGSQRAALEAAATKQGIDLADALTEDAGDLLT</sequence>
<gene>
    <name evidence="1" type="ORF">ACKI1S_28025</name>
</gene>
<dbReference type="RefSeq" id="WP_409085288.1">
    <property type="nucleotide sequence ID" value="NZ_JBJVMW010000010.1"/>
</dbReference>
<name>A0ABW9ISH5_STRGJ</name>
<evidence type="ECO:0000313" key="1">
    <source>
        <dbReference type="EMBL" id="MFM9649984.1"/>
    </source>
</evidence>
<protein>
    <submittedName>
        <fullName evidence="1">Uncharacterized protein</fullName>
    </submittedName>
</protein>
<reference evidence="1 2" key="1">
    <citation type="submission" date="2024-12" db="EMBL/GenBank/DDBJ databases">
        <title>Forecasting of Potato common scab and diversities of Pathogenic streptomyces spp. in china.</title>
        <authorList>
            <person name="Handique U."/>
            <person name="Wu J."/>
        </authorList>
    </citation>
    <scope>NUCLEOTIDE SEQUENCE [LARGE SCALE GENOMIC DNA]</scope>
    <source>
        <strain evidence="1 2">ZRIMU1585</strain>
    </source>
</reference>
<evidence type="ECO:0000313" key="2">
    <source>
        <dbReference type="Proteomes" id="UP001631993"/>
    </source>
</evidence>
<dbReference type="EMBL" id="JBJVNE010000014">
    <property type="protein sequence ID" value="MFM9649984.1"/>
    <property type="molecule type" value="Genomic_DNA"/>
</dbReference>
<dbReference type="Gene3D" id="1.10.1740.10">
    <property type="match status" value="1"/>
</dbReference>
<comment type="caution">
    <text evidence="1">The sequence shown here is derived from an EMBL/GenBank/DDBJ whole genome shotgun (WGS) entry which is preliminary data.</text>
</comment>
<organism evidence="1 2">
    <name type="scientific">Streptomyces galilaeus</name>
    <dbReference type="NCBI Taxonomy" id="33899"/>
    <lineage>
        <taxon>Bacteria</taxon>
        <taxon>Bacillati</taxon>
        <taxon>Actinomycetota</taxon>
        <taxon>Actinomycetes</taxon>
        <taxon>Kitasatosporales</taxon>
        <taxon>Streptomycetaceae</taxon>
        <taxon>Streptomyces</taxon>
    </lineage>
</organism>
<keyword evidence="2" id="KW-1185">Reference proteome</keyword>
<proteinExistence type="predicted"/>
<accession>A0ABW9ISH5</accession>